<evidence type="ECO:0000313" key="2">
    <source>
        <dbReference type="EMBL" id="MFF0546951.1"/>
    </source>
</evidence>
<dbReference type="SMART" id="SM00635">
    <property type="entry name" value="BID_2"/>
    <property type="match status" value="1"/>
</dbReference>
<keyword evidence="3" id="KW-1185">Reference proteome</keyword>
<organism evidence="2 3">
    <name type="scientific">Nocardia thailandica</name>
    <dbReference type="NCBI Taxonomy" id="257275"/>
    <lineage>
        <taxon>Bacteria</taxon>
        <taxon>Bacillati</taxon>
        <taxon>Actinomycetota</taxon>
        <taxon>Actinomycetes</taxon>
        <taxon>Mycobacteriales</taxon>
        <taxon>Nocardiaceae</taxon>
        <taxon>Nocardia</taxon>
    </lineage>
</organism>
<dbReference type="InterPro" id="IPR058154">
    <property type="entry name" value="Bxb1_TTP-like"/>
</dbReference>
<gene>
    <name evidence="2" type="ORF">ACFYTF_29355</name>
</gene>
<reference evidence="2 3" key="1">
    <citation type="submission" date="2024-10" db="EMBL/GenBank/DDBJ databases">
        <title>The Natural Products Discovery Center: Release of the First 8490 Sequenced Strains for Exploring Actinobacteria Biosynthetic Diversity.</title>
        <authorList>
            <person name="Kalkreuter E."/>
            <person name="Kautsar S.A."/>
            <person name="Yang D."/>
            <person name="Bader C.D."/>
            <person name="Teijaro C.N."/>
            <person name="Fluegel L."/>
            <person name="Davis C.M."/>
            <person name="Simpson J.R."/>
            <person name="Lauterbach L."/>
            <person name="Steele A.D."/>
            <person name="Gui C."/>
            <person name="Meng S."/>
            <person name="Li G."/>
            <person name="Viehrig K."/>
            <person name="Ye F."/>
            <person name="Su P."/>
            <person name="Kiefer A.F."/>
            <person name="Nichols A."/>
            <person name="Cepeda A.J."/>
            <person name="Yan W."/>
            <person name="Fan B."/>
            <person name="Jiang Y."/>
            <person name="Adhikari A."/>
            <person name="Zheng C.-J."/>
            <person name="Schuster L."/>
            <person name="Cowan T.M."/>
            <person name="Smanski M.J."/>
            <person name="Chevrette M.G."/>
            <person name="De Carvalho L.P.S."/>
            <person name="Shen B."/>
        </authorList>
    </citation>
    <scope>NUCLEOTIDE SEQUENCE [LARGE SCALE GENOMIC DNA]</scope>
    <source>
        <strain evidence="2 3">NPDC004045</strain>
    </source>
</reference>
<dbReference type="Pfam" id="PF25681">
    <property type="entry name" value="Phage_TTP_17"/>
    <property type="match status" value="1"/>
</dbReference>
<dbReference type="RefSeq" id="WP_387703133.1">
    <property type="nucleotide sequence ID" value="NZ_JBIAMX010000029.1"/>
</dbReference>
<protein>
    <submittedName>
        <fullName evidence="2">Ig-like domain-containing protein</fullName>
    </submittedName>
</protein>
<accession>A0ABW6PWZ0</accession>
<proteinExistence type="predicted"/>
<dbReference type="Pfam" id="PF02368">
    <property type="entry name" value="Big_2"/>
    <property type="match status" value="1"/>
</dbReference>
<dbReference type="Gene3D" id="2.60.40.1080">
    <property type="match status" value="1"/>
</dbReference>
<dbReference type="InterPro" id="IPR003343">
    <property type="entry name" value="Big_2"/>
</dbReference>
<evidence type="ECO:0000313" key="3">
    <source>
        <dbReference type="Proteomes" id="UP001601444"/>
    </source>
</evidence>
<dbReference type="InterPro" id="IPR008964">
    <property type="entry name" value="Invasin/intimin_cell_adhesion"/>
</dbReference>
<dbReference type="EMBL" id="JBIAMX010000029">
    <property type="protein sequence ID" value="MFF0546951.1"/>
    <property type="molecule type" value="Genomic_DNA"/>
</dbReference>
<sequence>MAATDFRTLKDKNDALVMSAQDWLVLLHDWAPGASYMPTDLTDSSGVLQTLPAGWFTSGELQKAAGVSLAPDTQTSDIEGYGSSSARRTMVTAEKFTIDYFAQEWRKKNLELWHNVDLSTVSAAPGKGFRATKTSALTVRYYSAILIAQDEGVGSLYPFFLYPKVSVSKRSPMAGEQGKELGLPATLTVFDDPEFGGMYDFGVAGAGFDAIAQDAGFAAAATSINITPAAASLAVGEQAQLLVIDNNGFDRTAECTYGTSNAGRATVSPTGRVTAVAVGSAATITATLGALTDTAAITVA</sequence>
<dbReference type="Proteomes" id="UP001601444">
    <property type="component" value="Unassembled WGS sequence"/>
</dbReference>
<feature type="domain" description="BIG2" evidence="1">
    <location>
        <begin position="220"/>
        <end position="298"/>
    </location>
</feature>
<evidence type="ECO:0000259" key="1">
    <source>
        <dbReference type="SMART" id="SM00635"/>
    </source>
</evidence>
<comment type="caution">
    <text evidence="2">The sequence shown here is derived from an EMBL/GenBank/DDBJ whole genome shotgun (WGS) entry which is preliminary data.</text>
</comment>
<dbReference type="SUPFAM" id="SSF49373">
    <property type="entry name" value="Invasin/intimin cell-adhesion fragments"/>
    <property type="match status" value="1"/>
</dbReference>
<name>A0ABW6PWZ0_9NOCA</name>